<comment type="caution">
    <text evidence="1">The sequence shown here is derived from an EMBL/GenBank/DDBJ whole genome shotgun (WGS) entry which is preliminary data.</text>
</comment>
<keyword evidence="2" id="KW-1185">Reference proteome</keyword>
<gene>
    <name evidence="1" type="ORF">RY831_32390</name>
</gene>
<protein>
    <submittedName>
        <fullName evidence="1">Uncharacterized protein</fullName>
    </submittedName>
</protein>
<dbReference type="RefSeq" id="WP_326510421.1">
    <property type="nucleotide sequence ID" value="NZ_JAWIIV010000082.1"/>
</dbReference>
<evidence type="ECO:0000313" key="1">
    <source>
        <dbReference type="EMBL" id="MEC4723819.1"/>
    </source>
</evidence>
<dbReference type="EMBL" id="JAWIIV010000082">
    <property type="protein sequence ID" value="MEC4723819.1"/>
    <property type="molecule type" value="Genomic_DNA"/>
</dbReference>
<dbReference type="Proteomes" id="UP001352263">
    <property type="component" value="Unassembled WGS sequence"/>
</dbReference>
<evidence type="ECO:0000313" key="2">
    <source>
        <dbReference type="Proteomes" id="UP001352263"/>
    </source>
</evidence>
<organism evidence="1 2">
    <name type="scientific">Noviherbaspirillum album</name>
    <dbReference type="NCBI Taxonomy" id="3080276"/>
    <lineage>
        <taxon>Bacteria</taxon>
        <taxon>Pseudomonadati</taxon>
        <taxon>Pseudomonadota</taxon>
        <taxon>Betaproteobacteria</taxon>
        <taxon>Burkholderiales</taxon>
        <taxon>Oxalobacteraceae</taxon>
        <taxon>Noviherbaspirillum</taxon>
    </lineage>
</organism>
<sequence length="75" mass="8497">MSTHQWKEGDRVIWKSYFAAGQPPLLIPAIVKSITLHRVTIEALLPSDGQTLRVIRRVSPKHLSARTQHFPELDG</sequence>
<reference evidence="1 2" key="1">
    <citation type="submission" date="2023-10" db="EMBL/GenBank/DDBJ databases">
        <title>Noviherbaspirillum sp. CPCC 100848 genome assembly.</title>
        <authorList>
            <person name="Li X.Y."/>
            <person name="Fang X.M."/>
        </authorList>
    </citation>
    <scope>NUCLEOTIDE SEQUENCE [LARGE SCALE GENOMIC DNA]</scope>
    <source>
        <strain evidence="1 2">CPCC 100848</strain>
    </source>
</reference>
<proteinExistence type="predicted"/>
<accession>A0ABU6JJG8</accession>
<name>A0ABU6JJG8_9BURK</name>